<dbReference type="Gene3D" id="2.130.10.10">
    <property type="entry name" value="YVTN repeat-like/Quinoprotein amine dehydrogenase"/>
    <property type="match status" value="1"/>
</dbReference>
<dbReference type="CDD" id="cd15482">
    <property type="entry name" value="Sialidase_non-viral"/>
    <property type="match status" value="1"/>
</dbReference>
<accession>A0ABR9S2E4</accession>
<dbReference type="SUPFAM" id="SSF110296">
    <property type="entry name" value="Oligoxyloglucan reducing end-specific cellobiohydrolase"/>
    <property type="match status" value="1"/>
</dbReference>
<protein>
    <submittedName>
        <fullName evidence="1">Exo-alpha-sialidase</fullName>
    </submittedName>
</protein>
<organism evidence="1 2">
    <name type="scientific">Ramlibacter pallidus</name>
    <dbReference type="NCBI Taxonomy" id="2780087"/>
    <lineage>
        <taxon>Bacteria</taxon>
        <taxon>Pseudomonadati</taxon>
        <taxon>Pseudomonadota</taxon>
        <taxon>Betaproteobacteria</taxon>
        <taxon>Burkholderiales</taxon>
        <taxon>Comamonadaceae</taxon>
        <taxon>Ramlibacter</taxon>
    </lineage>
</organism>
<name>A0ABR9S2E4_9BURK</name>
<dbReference type="EMBL" id="JADDIV010000002">
    <property type="protein sequence ID" value="MBE7367670.1"/>
    <property type="molecule type" value="Genomic_DNA"/>
</dbReference>
<sequence length="161" mass="17260">MLYLSRDDGATWSTWQVPFAWETRGSDVPDTFTATPVSGSRDADVLAWWVPAPGPLAFDASSRKHFSCVSDAVYVSDDRGRRWTRAGVLPQRSDGLRADCRSLQAAPGELLHAGTSTGVRVSADAGKTWSSIDHAALRGAAVDFMAGDDSGAVYLNARATR</sequence>
<dbReference type="InterPro" id="IPR015943">
    <property type="entry name" value="WD40/YVTN_repeat-like_dom_sf"/>
</dbReference>
<reference evidence="1 2" key="1">
    <citation type="submission" date="2020-10" db="EMBL/GenBank/DDBJ databases">
        <title>Ramlibacter sp. HM2 16S ribosomal RNA gene Genome sequencing and assembly.</title>
        <authorList>
            <person name="Kang M."/>
        </authorList>
    </citation>
    <scope>NUCLEOTIDE SEQUENCE [LARGE SCALE GENOMIC DNA]</scope>
    <source>
        <strain evidence="1 2">HM2</strain>
    </source>
</reference>
<dbReference type="Proteomes" id="UP000806285">
    <property type="component" value="Unassembled WGS sequence"/>
</dbReference>
<evidence type="ECO:0000313" key="2">
    <source>
        <dbReference type="Proteomes" id="UP000806285"/>
    </source>
</evidence>
<gene>
    <name evidence="1" type="ORF">IM787_08845</name>
</gene>
<evidence type="ECO:0000313" key="1">
    <source>
        <dbReference type="EMBL" id="MBE7367670.1"/>
    </source>
</evidence>
<keyword evidence="2" id="KW-1185">Reference proteome</keyword>
<proteinExistence type="predicted"/>
<dbReference type="RefSeq" id="WP_193676254.1">
    <property type="nucleotide sequence ID" value="NZ_JADDIV010000002.1"/>
</dbReference>
<comment type="caution">
    <text evidence="1">The sequence shown here is derived from an EMBL/GenBank/DDBJ whole genome shotgun (WGS) entry which is preliminary data.</text>
</comment>